<sequence>MSDTVNLVIGVLVSLCASIMDALGLNLLKLDHVRESKKDTRQQRTDCGRPLWHVGLYTYIASQLIGSTIALNYLKTQWVAPLGSFALIVNFVLARVMVGTTITRKDVMGTFVIILSVLAIVIFGGMFNGPDPEDNITLDSLKVLFVRPVFIIYFSVLNVITFAGLFFALYTRWVMAKEERKLKSSIYRRVKPKTLKKIAGLLFSLDGGMLASETLLLAKSGVKLFTLSISSQVNQFTDNTSRFILLALVVTAVLQVYCLNTGLKLSSSVIVVPIFYATYTALGLVNTMVYLNELGSYPAWVLALVFLGIAVLIYGVYLLSSKEDPQSSETDNSTVFTDDQELSDLSETVSTPPKRQSTIDSKTNRLSVTDDPERCYSESSATDIPIGIHIEPISRQTTSAEITLNQPILMSGRSWRRRDFFGWKNTMLLKVWPRKSKSSTEIHSLTRADTNQTLETSSTLTKPAQAQYGDLSRDISAYHDTNLSIVHTSEDVRRRYTGISASNSDTDIQLTIHSSSDPHNATKA</sequence>
<feature type="transmembrane region" description="Helical" evidence="6">
    <location>
        <begin position="297"/>
        <end position="319"/>
    </location>
</feature>
<dbReference type="GO" id="GO:0015095">
    <property type="term" value="F:magnesium ion transmembrane transporter activity"/>
    <property type="evidence" value="ECO:0007669"/>
    <property type="project" value="InterPro"/>
</dbReference>
<dbReference type="AlphaFoldDB" id="A0AAD5HCI6"/>
<evidence type="ECO:0000313" key="7">
    <source>
        <dbReference type="EMBL" id="KAI8577218.1"/>
    </source>
</evidence>
<dbReference type="Proteomes" id="UP001206595">
    <property type="component" value="Unassembled WGS sequence"/>
</dbReference>
<dbReference type="Pfam" id="PF05653">
    <property type="entry name" value="Mg_trans_NIPA"/>
    <property type="match status" value="2"/>
</dbReference>
<keyword evidence="2 6" id="KW-0812">Transmembrane</keyword>
<feature type="compositionally biased region" description="Polar residues" evidence="5">
    <location>
        <begin position="345"/>
        <end position="367"/>
    </location>
</feature>
<dbReference type="PANTHER" id="PTHR12570:SF82">
    <property type="entry name" value="NIPA-LIKE PROTEIN 3"/>
    <property type="match status" value="1"/>
</dbReference>
<dbReference type="PANTHER" id="PTHR12570">
    <property type="match status" value="1"/>
</dbReference>
<feature type="transmembrane region" description="Helical" evidence="6">
    <location>
        <begin position="110"/>
        <end position="130"/>
    </location>
</feature>
<keyword evidence="8" id="KW-1185">Reference proteome</keyword>
<organism evidence="7 8">
    <name type="scientific">Umbelopsis ramanniana AG</name>
    <dbReference type="NCBI Taxonomy" id="1314678"/>
    <lineage>
        <taxon>Eukaryota</taxon>
        <taxon>Fungi</taxon>
        <taxon>Fungi incertae sedis</taxon>
        <taxon>Mucoromycota</taxon>
        <taxon>Mucoromycotina</taxon>
        <taxon>Umbelopsidomycetes</taxon>
        <taxon>Umbelopsidales</taxon>
        <taxon>Umbelopsidaceae</taxon>
        <taxon>Umbelopsis</taxon>
    </lineage>
</organism>
<dbReference type="InterPro" id="IPR008521">
    <property type="entry name" value="Mg_trans_NIPA"/>
</dbReference>
<feature type="transmembrane region" description="Helical" evidence="6">
    <location>
        <begin position="198"/>
        <end position="218"/>
    </location>
</feature>
<reference evidence="7" key="1">
    <citation type="submission" date="2021-06" db="EMBL/GenBank/DDBJ databases">
        <authorList>
            <consortium name="DOE Joint Genome Institute"/>
            <person name="Mondo S.J."/>
            <person name="Amses K.R."/>
            <person name="Simmons D.R."/>
            <person name="Longcore J.E."/>
            <person name="Seto K."/>
            <person name="Alves G.H."/>
            <person name="Bonds A.E."/>
            <person name="Quandt C.A."/>
            <person name="Davis W.J."/>
            <person name="Chang Y."/>
            <person name="Letcher P.M."/>
            <person name="Powell M.J."/>
            <person name="Kuo A."/>
            <person name="Labutti K."/>
            <person name="Pangilinan J."/>
            <person name="Andreopoulos W."/>
            <person name="Tritt A."/>
            <person name="Riley R."/>
            <person name="Hundley H."/>
            <person name="Johnson J."/>
            <person name="Lipzen A."/>
            <person name="Barry K."/>
            <person name="Berbee M.L."/>
            <person name="Buchler N.E."/>
            <person name="Grigoriev I.V."/>
            <person name="Spatafora J.W."/>
            <person name="Stajich J.E."/>
            <person name="James T.Y."/>
        </authorList>
    </citation>
    <scope>NUCLEOTIDE SEQUENCE</scope>
    <source>
        <strain evidence="7">AG</strain>
    </source>
</reference>
<feature type="region of interest" description="Disordered" evidence="5">
    <location>
        <begin position="323"/>
        <end position="376"/>
    </location>
</feature>
<feature type="transmembrane region" description="Helical" evidence="6">
    <location>
        <begin position="78"/>
        <end position="98"/>
    </location>
</feature>
<evidence type="ECO:0000256" key="1">
    <source>
        <dbReference type="ARBA" id="ARBA00004141"/>
    </source>
</evidence>
<keyword evidence="3 6" id="KW-1133">Transmembrane helix</keyword>
<comment type="caution">
    <text evidence="7">The sequence shown here is derived from an EMBL/GenBank/DDBJ whole genome shotgun (WGS) entry which is preliminary data.</text>
</comment>
<proteinExistence type="predicted"/>
<dbReference type="RefSeq" id="XP_051442222.1">
    <property type="nucleotide sequence ID" value="XM_051591037.1"/>
</dbReference>
<dbReference type="GO" id="GO:0016020">
    <property type="term" value="C:membrane"/>
    <property type="evidence" value="ECO:0007669"/>
    <property type="project" value="UniProtKB-SubCell"/>
</dbReference>
<gene>
    <name evidence="7" type="ORF">K450DRAFT_253457</name>
</gene>
<dbReference type="GeneID" id="75916380"/>
<evidence type="ECO:0000256" key="4">
    <source>
        <dbReference type="ARBA" id="ARBA00023136"/>
    </source>
</evidence>
<feature type="compositionally biased region" description="Polar residues" evidence="5">
    <location>
        <begin position="327"/>
        <end position="337"/>
    </location>
</feature>
<name>A0AAD5HCI6_UMBRA</name>
<evidence type="ECO:0000256" key="6">
    <source>
        <dbReference type="SAM" id="Phobius"/>
    </source>
</evidence>
<dbReference type="EMBL" id="MU620944">
    <property type="protein sequence ID" value="KAI8577218.1"/>
    <property type="molecule type" value="Genomic_DNA"/>
</dbReference>
<evidence type="ECO:0000256" key="3">
    <source>
        <dbReference type="ARBA" id="ARBA00022989"/>
    </source>
</evidence>
<keyword evidence="4 6" id="KW-0472">Membrane</keyword>
<evidence type="ECO:0000313" key="8">
    <source>
        <dbReference type="Proteomes" id="UP001206595"/>
    </source>
</evidence>
<evidence type="ECO:0000256" key="2">
    <source>
        <dbReference type="ARBA" id="ARBA00022692"/>
    </source>
</evidence>
<evidence type="ECO:0008006" key="9">
    <source>
        <dbReference type="Google" id="ProtNLM"/>
    </source>
</evidence>
<reference evidence="7" key="2">
    <citation type="journal article" date="2022" name="Proc. Natl. Acad. Sci. U.S.A.">
        <title>Diploid-dominant life cycles characterize the early evolution of Fungi.</title>
        <authorList>
            <person name="Amses K.R."/>
            <person name="Simmons D.R."/>
            <person name="Longcore J.E."/>
            <person name="Mondo S.J."/>
            <person name="Seto K."/>
            <person name="Jeronimo G.H."/>
            <person name="Bonds A.E."/>
            <person name="Quandt C.A."/>
            <person name="Davis W.J."/>
            <person name="Chang Y."/>
            <person name="Federici B.A."/>
            <person name="Kuo A."/>
            <person name="LaButti K."/>
            <person name="Pangilinan J."/>
            <person name="Andreopoulos W."/>
            <person name="Tritt A."/>
            <person name="Riley R."/>
            <person name="Hundley H."/>
            <person name="Johnson J."/>
            <person name="Lipzen A."/>
            <person name="Barry K."/>
            <person name="Lang B.F."/>
            <person name="Cuomo C.A."/>
            <person name="Buchler N.E."/>
            <person name="Grigoriev I.V."/>
            <person name="Spatafora J.W."/>
            <person name="Stajich J.E."/>
            <person name="James T.Y."/>
        </authorList>
    </citation>
    <scope>NUCLEOTIDE SEQUENCE</scope>
    <source>
        <strain evidence="7">AG</strain>
    </source>
</reference>
<protein>
    <recommendedName>
        <fullName evidence="9">Magnesium transporter</fullName>
    </recommendedName>
</protein>
<comment type="subcellular location">
    <subcellularLocation>
        <location evidence="1">Membrane</location>
        <topology evidence="1">Multi-pass membrane protein</topology>
    </subcellularLocation>
</comment>
<feature type="transmembrane region" description="Helical" evidence="6">
    <location>
        <begin position="6"/>
        <end position="30"/>
    </location>
</feature>
<feature type="transmembrane region" description="Helical" evidence="6">
    <location>
        <begin position="51"/>
        <end position="72"/>
    </location>
</feature>
<feature type="transmembrane region" description="Helical" evidence="6">
    <location>
        <begin position="150"/>
        <end position="171"/>
    </location>
</feature>
<feature type="transmembrane region" description="Helical" evidence="6">
    <location>
        <begin position="270"/>
        <end position="291"/>
    </location>
</feature>
<feature type="transmembrane region" description="Helical" evidence="6">
    <location>
        <begin position="243"/>
        <end position="263"/>
    </location>
</feature>
<accession>A0AAD5HCI6</accession>
<evidence type="ECO:0000256" key="5">
    <source>
        <dbReference type="SAM" id="MobiDB-lite"/>
    </source>
</evidence>